<organism evidence="1 2">
    <name type="scientific">Streptococcus suis</name>
    <dbReference type="NCBI Taxonomy" id="1307"/>
    <lineage>
        <taxon>Bacteria</taxon>
        <taxon>Bacillati</taxon>
        <taxon>Bacillota</taxon>
        <taxon>Bacilli</taxon>
        <taxon>Lactobacillales</taxon>
        <taxon>Streptococcaceae</taxon>
        <taxon>Streptococcus</taxon>
    </lineage>
</organism>
<proteinExistence type="predicted"/>
<dbReference type="Pfam" id="PF19385">
    <property type="entry name" value="DUF5960"/>
    <property type="match status" value="1"/>
</dbReference>
<dbReference type="OrthoDB" id="1698005at2"/>
<dbReference type="EMBL" id="SSXO01000007">
    <property type="protein sequence ID" value="TIH98106.1"/>
    <property type="molecule type" value="Genomic_DNA"/>
</dbReference>
<comment type="caution">
    <text evidence="1">The sequence shown here is derived from an EMBL/GenBank/DDBJ whole genome shotgun (WGS) entry which is preliminary data.</text>
</comment>
<dbReference type="InterPro" id="IPR046004">
    <property type="entry name" value="DUF5960"/>
</dbReference>
<accession>A0A4T2GI79</accession>
<evidence type="ECO:0000313" key="1">
    <source>
        <dbReference type="EMBL" id="TIH98106.1"/>
    </source>
</evidence>
<dbReference type="Proteomes" id="UP000305165">
    <property type="component" value="Unassembled WGS sequence"/>
</dbReference>
<evidence type="ECO:0000313" key="2">
    <source>
        <dbReference type="Proteomes" id="UP000305165"/>
    </source>
</evidence>
<name>A0A4T2GI79_STRSU</name>
<dbReference type="AlphaFoldDB" id="A0A4T2GI79"/>
<sequence>MNVRQTRQNEWQFDYFSENYHQFEGDFYKYSALDTPLSFLADDILLTMASSGKPYFRLNKESAKDGRDHYFLFRIKMVDPKVFNRTFVYVGTTTQLKSGRRG</sequence>
<protein>
    <submittedName>
        <fullName evidence="1">Uncharacterized protein</fullName>
    </submittedName>
</protein>
<gene>
    <name evidence="1" type="ORF">FAJ39_09935</name>
</gene>
<reference evidence="1 2" key="1">
    <citation type="submission" date="2019-04" db="EMBL/GenBank/DDBJ databases">
        <title>Genome analysis of Streptococcus suis strain WUSS424.</title>
        <authorList>
            <person name="Chen H."/>
            <person name="Gao X."/>
            <person name="Wu Z."/>
        </authorList>
    </citation>
    <scope>NUCLEOTIDE SEQUENCE [LARGE SCALE GENOMIC DNA]</scope>
    <source>
        <strain evidence="1 2">WUSS424</strain>
    </source>
</reference>